<feature type="transmembrane region" description="Helical" evidence="5">
    <location>
        <begin position="60"/>
        <end position="86"/>
    </location>
</feature>
<comment type="caution">
    <text evidence="7">The sequence shown here is derived from an EMBL/GenBank/DDBJ whole genome shotgun (WGS) entry which is preliminary data.</text>
</comment>
<name>A0ABR2LZF8_9ASPA</name>
<accession>A0ABR2LZF8</accession>
<reference evidence="7 8" key="1">
    <citation type="journal article" date="2022" name="Nat. Plants">
        <title>Genomes of leafy and leafless Platanthera orchids illuminate the evolution of mycoheterotrophy.</title>
        <authorList>
            <person name="Li M.H."/>
            <person name="Liu K.W."/>
            <person name="Li Z."/>
            <person name="Lu H.C."/>
            <person name="Ye Q.L."/>
            <person name="Zhang D."/>
            <person name="Wang J.Y."/>
            <person name="Li Y.F."/>
            <person name="Zhong Z.M."/>
            <person name="Liu X."/>
            <person name="Yu X."/>
            <person name="Liu D.K."/>
            <person name="Tu X.D."/>
            <person name="Liu B."/>
            <person name="Hao Y."/>
            <person name="Liao X.Y."/>
            <person name="Jiang Y.T."/>
            <person name="Sun W.H."/>
            <person name="Chen J."/>
            <person name="Chen Y.Q."/>
            <person name="Ai Y."/>
            <person name="Zhai J.W."/>
            <person name="Wu S.S."/>
            <person name="Zhou Z."/>
            <person name="Hsiao Y.Y."/>
            <person name="Wu W.L."/>
            <person name="Chen Y.Y."/>
            <person name="Lin Y.F."/>
            <person name="Hsu J.L."/>
            <person name="Li C.Y."/>
            <person name="Wang Z.W."/>
            <person name="Zhao X."/>
            <person name="Zhong W.Y."/>
            <person name="Ma X.K."/>
            <person name="Ma L."/>
            <person name="Huang J."/>
            <person name="Chen G.Z."/>
            <person name="Huang M.Z."/>
            <person name="Huang L."/>
            <person name="Peng D.H."/>
            <person name="Luo Y.B."/>
            <person name="Zou S.Q."/>
            <person name="Chen S.P."/>
            <person name="Lan S."/>
            <person name="Tsai W.C."/>
            <person name="Van de Peer Y."/>
            <person name="Liu Z.J."/>
        </authorList>
    </citation>
    <scope>NUCLEOTIDE SEQUENCE [LARGE SCALE GENOMIC DNA]</scope>
    <source>
        <strain evidence="7">Lor288</strain>
    </source>
</reference>
<keyword evidence="5" id="KW-0472">Membrane</keyword>
<evidence type="ECO:0000313" key="8">
    <source>
        <dbReference type="Proteomes" id="UP001412067"/>
    </source>
</evidence>
<feature type="transmembrane region" description="Helical" evidence="5">
    <location>
        <begin position="159"/>
        <end position="181"/>
    </location>
</feature>
<evidence type="ECO:0000313" key="7">
    <source>
        <dbReference type="EMBL" id="KAK8955623.1"/>
    </source>
</evidence>
<dbReference type="Pfam" id="PF17123">
    <property type="entry name" value="zf-RING_11"/>
    <property type="match status" value="1"/>
</dbReference>
<dbReference type="InterPro" id="IPR052788">
    <property type="entry name" value="RING-type_E3_ligase_ATL"/>
</dbReference>
<dbReference type="SUPFAM" id="SSF57850">
    <property type="entry name" value="RING/U-box"/>
    <property type="match status" value="1"/>
</dbReference>
<evidence type="ECO:0000256" key="4">
    <source>
        <dbReference type="SAM" id="MobiDB-lite"/>
    </source>
</evidence>
<sequence>MSSVDEENGSTDSSGSSSASSSFSSSESSKTRSSSQSSIEDGGSVRYHPSTGGVIMRTEFVVMLVDFTVGIFLLRCLLLAVCWAWIRSFFSNVNEVMERELRALPPNVFDNTVAVDDDCSICLGEFEQGDAIRILPSCRHILHVTCVDGWLRVSLAPGFAIPLLLLLFAVCDLFAALPILVTEFFAISVHPVCEIFLAAWISLPTDRQGGITDLVADPAFPVVADLRLQIGIRRRR</sequence>
<keyword evidence="5" id="KW-1133">Transmembrane helix</keyword>
<feature type="region of interest" description="Disordered" evidence="4">
    <location>
        <begin position="1"/>
        <end position="45"/>
    </location>
</feature>
<evidence type="ECO:0000256" key="3">
    <source>
        <dbReference type="ARBA" id="ARBA00022833"/>
    </source>
</evidence>
<keyword evidence="5" id="KW-0812">Transmembrane</keyword>
<evidence type="ECO:0000259" key="6">
    <source>
        <dbReference type="Pfam" id="PF17123"/>
    </source>
</evidence>
<proteinExistence type="predicted"/>
<gene>
    <name evidence="7" type="primary">ATL53</name>
    <name evidence="7" type="ORF">KSP40_PGU016836</name>
</gene>
<dbReference type="Gene3D" id="3.30.40.10">
    <property type="entry name" value="Zinc/RING finger domain, C3HC4 (zinc finger)"/>
    <property type="match status" value="1"/>
</dbReference>
<evidence type="ECO:0000256" key="1">
    <source>
        <dbReference type="ARBA" id="ARBA00022723"/>
    </source>
</evidence>
<keyword evidence="3" id="KW-0862">Zinc</keyword>
<dbReference type="PANTHER" id="PTHR45798:SF97">
    <property type="entry name" value="ALCOHOL-SENSITIVE RING FINGER PROTEIN 1"/>
    <property type="match status" value="1"/>
</dbReference>
<keyword evidence="8" id="KW-1185">Reference proteome</keyword>
<dbReference type="InterPro" id="IPR001841">
    <property type="entry name" value="Znf_RING"/>
</dbReference>
<dbReference type="Proteomes" id="UP001412067">
    <property type="component" value="Unassembled WGS sequence"/>
</dbReference>
<feature type="domain" description="RING-type" evidence="6">
    <location>
        <begin position="118"/>
        <end position="147"/>
    </location>
</feature>
<feature type="compositionally biased region" description="Low complexity" evidence="4">
    <location>
        <begin position="10"/>
        <end position="38"/>
    </location>
</feature>
<protein>
    <submittedName>
        <fullName evidence="7">RING-H2 finger protein ATL53</fullName>
    </submittedName>
</protein>
<dbReference type="InterPro" id="IPR013083">
    <property type="entry name" value="Znf_RING/FYVE/PHD"/>
</dbReference>
<evidence type="ECO:0000256" key="2">
    <source>
        <dbReference type="ARBA" id="ARBA00022771"/>
    </source>
</evidence>
<dbReference type="PANTHER" id="PTHR45798">
    <property type="entry name" value="RING-H2 FINGER PROTEIN ATL61-RELATED-RELATED"/>
    <property type="match status" value="1"/>
</dbReference>
<keyword evidence="2" id="KW-0863">Zinc-finger</keyword>
<keyword evidence="1" id="KW-0479">Metal-binding</keyword>
<organism evidence="7 8">
    <name type="scientific">Platanthera guangdongensis</name>
    <dbReference type="NCBI Taxonomy" id="2320717"/>
    <lineage>
        <taxon>Eukaryota</taxon>
        <taxon>Viridiplantae</taxon>
        <taxon>Streptophyta</taxon>
        <taxon>Embryophyta</taxon>
        <taxon>Tracheophyta</taxon>
        <taxon>Spermatophyta</taxon>
        <taxon>Magnoliopsida</taxon>
        <taxon>Liliopsida</taxon>
        <taxon>Asparagales</taxon>
        <taxon>Orchidaceae</taxon>
        <taxon>Orchidoideae</taxon>
        <taxon>Orchideae</taxon>
        <taxon>Orchidinae</taxon>
        <taxon>Platanthera</taxon>
    </lineage>
</organism>
<evidence type="ECO:0000256" key="5">
    <source>
        <dbReference type="SAM" id="Phobius"/>
    </source>
</evidence>
<dbReference type="EMBL" id="JBBWWR010000013">
    <property type="protein sequence ID" value="KAK8955623.1"/>
    <property type="molecule type" value="Genomic_DNA"/>
</dbReference>